<evidence type="ECO:0000313" key="4">
    <source>
        <dbReference type="Proteomes" id="UP000199228"/>
    </source>
</evidence>
<sequence>MKSTKKLLALALAAAVVVSVAPQVSAQAATVKAKGYTISKKAGTYNKTITIKLKAKKGYKVYYTTGSTLKTGKVVKSTKTKTITIKKTTKLKVYAVKSSTKITNKKLKTKKVKKATKTYIYTIKKTSSSSNSSTSNNTTNNNSSTNTTPVTTTAYKYVTMNVPYTDFYAAYNPTDTAVWEVEEGVDAVSTATTSKFLGTDGLARGTYNNGTYIMGVTLPVRVTESDYAKLASNLTANDDYYFVDLAEEPTAYSTLTIDSNGSYSFSAMAASTLNTASTLSVGEQSLTAGYGDYQIDLVGIGTGADADVKGIAYKDANDTVAYKDAVIYGAIVDMTTTDNKTASLAMTALENLWYGTKVADVQIAWSIPEGQGLCRAHNSAEAGHYYWFEGTNGATINDVRVITSEGVITIDAVDLDSATDGNQTALAKYYDGDLSGFTYTFDASSVSLSGIPTELENAKVSIYTTSGHSSSYVVQNAEVTNGQATADLLATIVDGSKYTISITSDNYGPILKYYATPITADQKTQLQTLVDQAKATTGYDNNADLKQHVAEAEAMLDESTTATSYDAADLISELEEKIKATYPTLTFSASLTGTTLTLTGITIADITNGTYKVASGSGYKTTTYASGSLTDTTITLDSAPEAGTSLTVTISGDNIQDSTYTFTTE</sequence>
<dbReference type="AlphaFoldDB" id="A0A1G6BT85"/>
<protein>
    <submittedName>
        <fullName evidence="3">Uncharacterized protein</fullName>
    </submittedName>
</protein>
<dbReference type="Proteomes" id="UP000199228">
    <property type="component" value="Unassembled WGS sequence"/>
</dbReference>
<keyword evidence="2" id="KW-0732">Signal</keyword>
<reference evidence="3 4" key="1">
    <citation type="submission" date="2016-10" db="EMBL/GenBank/DDBJ databases">
        <authorList>
            <person name="de Groot N.N."/>
        </authorList>
    </citation>
    <scope>NUCLEOTIDE SEQUENCE [LARGE SCALE GENOMIC DNA]</scope>
    <source>
        <strain evidence="3 4">DSM 3217</strain>
    </source>
</reference>
<keyword evidence="4" id="KW-1185">Reference proteome</keyword>
<dbReference type="STRING" id="1732.SAMN02910417_01788"/>
<feature type="region of interest" description="Disordered" evidence="1">
    <location>
        <begin position="127"/>
        <end position="148"/>
    </location>
</feature>
<evidence type="ECO:0000313" key="3">
    <source>
        <dbReference type="EMBL" id="SDB23833.1"/>
    </source>
</evidence>
<evidence type="ECO:0000256" key="1">
    <source>
        <dbReference type="SAM" id="MobiDB-lite"/>
    </source>
</evidence>
<name>A0A1G6BT85_EUBOX</name>
<dbReference type="RefSeq" id="WP_090174017.1">
    <property type="nucleotide sequence ID" value="NZ_FMXR01000012.1"/>
</dbReference>
<gene>
    <name evidence="3" type="ORF">SAMN02910417_01788</name>
</gene>
<feature type="chain" id="PRO_5011666258" evidence="2">
    <location>
        <begin position="29"/>
        <end position="665"/>
    </location>
</feature>
<dbReference type="EMBL" id="FMXR01000012">
    <property type="protein sequence ID" value="SDB23833.1"/>
    <property type="molecule type" value="Genomic_DNA"/>
</dbReference>
<organism evidence="3 4">
    <name type="scientific">Eubacterium oxidoreducens</name>
    <dbReference type="NCBI Taxonomy" id="1732"/>
    <lineage>
        <taxon>Bacteria</taxon>
        <taxon>Bacillati</taxon>
        <taxon>Bacillota</taxon>
        <taxon>Clostridia</taxon>
        <taxon>Eubacteriales</taxon>
        <taxon>Eubacteriaceae</taxon>
        <taxon>Eubacterium</taxon>
    </lineage>
</organism>
<feature type="signal peptide" evidence="2">
    <location>
        <begin position="1"/>
        <end position="28"/>
    </location>
</feature>
<evidence type="ECO:0000256" key="2">
    <source>
        <dbReference type="SAM" id="SignalP"/>
    </source>
</evidence>
<proteinExistence type="predicted"/>
<accession>A0A1G6BT85</accession>
<dbReference type="OrthoDB" id="2077842at2"/>